<keyword evidence="3" id="KW-1185">Reference proteome</keyword>
<dbReference type="InterPro" id="IPR036390">
    <property type="entry name" value="WH_DNA-bd_sf"/>
</dbReference>
<comment type="caution">
    <text evidence="2">The sequence shown here is derived from an EMBL/GenBank/DDBJ whole genome shotgun (WGS) entry which is preliminary data.</text>
</comment>
<name>A0ABS1VV15_9ACTN</name>
<dbReference type="InterPro" id="IPR036388">
    <property type="entry name" value="WH-like_DNA-bd_sf"/>
</dbReference>
<gene>
    <name evidence="2" type="ORF">JKJ07_28730</name>
</gene>
<evidence type="ECO:0000313" key="2">
    <source>
        <dbReference type="EMBL" id="MBL7258300.1"/>
    </source>
</evidence>
<dbReference type="Gene3D" id="1.10.10.10">
    <property type="entry name" value="Winged helix-like DNA-binding domain superfamily/Winged helix DNA-binding domain"/>
    <property type="match status" value="1"/>
</dbReference>
<dbReference type="InterPro" id="IPR000835">
    <property type="entry name" value="HTH_MarR-typ"/>
</dbReference>
<dbReference type="EMBL" id="JAENHO010000008">
    <property type="protein sequence ID" value="MBL7258300.1"/>
    <property type="molecule type" value="Genomic_DNA"/>
</dbReference>
<organism evidence="2 3">
    <name type="scientific">Paractinoplanes lichenicola</name>
    <dbReference type="NCBI Taxonomy" id="2802976"/>
    <lineage>
        <taxon>Bacteria</taxon>
        <taxon>Bacillati</taxon>
        <taxon>Actinomycetota</taxon>
        <taxon>Actinomycetes</taxon>
        <taxon>Micromonosporales</taxon>
        <taxon>Micromonosporaceae</taxon>
        <taxon>Paractinoplanes</taxon>
    </lineage>
</organism>
<feature type="domain" description="HTH marR-type" evidence="1">
    <location>
        <begin position="46"/>
        <end position="83"/>
    </location>
</feature>
<evidence type="ECO:0000313" key="3">
    <source>
        <dbReference type="Proteomes" id="UP000598996"/>
    </source>
</evidence>
<sequence>MAPVDLLDSNHWSDLHALLAELDQDIAALYTEAGIEGMRTRFVGPLIALHRFGPMTIRQLAERRGVSHSAMSQTAAAMTKAGFTESAVGADARTRELGLSAPAREIMPFLVAEWRATEAAVRQLDAELPYSLTQVTADLRGLLETQPFAERLRACLS</sequence>
<dbReference type="SUPFAM" id="SSF46785">
    <property type="entry name" value="Winged helix' DNA-binding domain"/>
    <property type="match status" value="1"/>
</dbReference>
<evidence type="ECO:0000259" key="1">
    <source>
        <dbReference type="Pfam" id="PF12802"/>
    </source>
</evidence>
<proteinExistence type="predicted"/>
<protein>
    <submittedName>
        <fullName evidence="2">MarR family transcriptional regulator</fullName>
    </submittedName>
</protein>
<dbReference type="Proteomes" id="UP000598996">
    <property type="component" value="Unassembled WGS sequence"/>
</dbReference>
<dbReference type="Pfam" id="PF12802">
    <property type="entry name" value="MarR_2"/>
    <property type="match status" value="1"/>
</dbReference>
<accession>A0ABS1VV15</accession>
<reference evidence="2 3" key="1">
    <citation type="submission" date="2021-01" db="EMBL/GenBank/DDBJ databases">
        <title>Actinoplanes sp. nov. LDG1-01 isolated from lichen.</title>
        <authorList>
            <person name="Saeng-In P."/>
            <person name="Phongsopitanun W."/>
            <person name="Kanchanasin P."/>
            <person name="Yuki M."/>
            <person name="Kudo T."/>
            <person name="Ohkuma M."/>
            <person name="Tanasupawat S."/>
        </authorList>
    </citation>
    <scope>NUCLEOTIDE SEQUENCE [LARGE SCALE GENOMIC DNA]</scope>
    <source>
        <strain evidence="2 3">LDG1-01</strain>
    </source>
</reference>